<dbReference type="Gene3D" id="2.130.10.10">
    <property type="entry name" value="YVTN repeat-like/Quinoprotein amine dehydrogenase"/>
    <property type="match status" value="2"/>
</dbReference>
<dbReference type="InterPro" id="IPR001680">
    <property type="entry name" value="WD40_rpt"/>
</dbReference>
<feature type="region of interest" description="Disordered" evidence="4">
    <location>
        <begin position="573"/>
        <end position="596"/>
    </location>
</feature>
<dbReference type="EMBL" id="BAUL01000002">
    <property type="protein sequence ID" value="GAD91645.1"/>
    <property type="molecule type" value="Genomic_DNA"/>
</dbReference>
<dbReference type="Proteomes" id="UP000018001">
    <property type="component" value="Unassembled WGS sequence"/>
</dbReference>
<gene>
    <name evidence="5" type="ORF">PVAR5_0218</name>
</gene>
<dbReference type="SUPFAM" id="SSF50969">
    <property type="entry name" value="YVTN repeat-like/Quinoprotein amine dehydrogenase"/>
    <property type="match status" value="1"/>
</dbReference>
<keyword evidence="6" id="KW-1185">Reference proteome</keyword>
<dbReference type="OrthoDB" id="308690at2759"/>
<evidence type="ECO:0000256" key="1">
    <source>
        <dbReference type="ARBA" id="ARBA00009106"/>
    </source>
</evidence>
<dbReference type="InterPro" id="IPR004977">
    <property type="entry name" value="Ribosomal_eS25"/>
</dbReference>
<dbReference type="InParanoid" id="V5HQS0"/>
<feature type="compositionally biased region" description="Basic residues" evidence="4">
    <location>
        <begin position="585"/>
        <end position="594"/>
    </location>
</feature>
<dbReference type="GO" id="GO:1990810">
    <property type="term" value="P:microtubule anchoring at mitotic spindle pole body"/>
    <property type="evidence" value="ECO:0007669"/>
    <property type="project" value="TreeGrafter"/>
</dbReference>
<name>V5HQS0_BYSSN</name>
<reference evidence="6" key="1">
    <citation type="journal article" date="2014" name="Genome Announc.">
        <title>Draft genome sequence of the formaldehyde-resistant fungus Byssochlamys spectabilis No. 5 (anamorph Paecilomyces variotii No. 5) (NBRC109023).</title>
        <authorList>
            <person name="Oka T."/>
            <person name="Ekino K."/>
            <person name="Fukuda K."/>
            <person name="Nomura Y."/>
        </authorList>
    </citation>
    <scope>NUCLEOTIDE SEQUENCE [LARGE SCALE GENOMIC DNA]</scope>
    <source>
        <strain evidence="6">No. 5 / NBRC 109023</strain>
    </source>
</reference>
<dbReference type="PANTHER" id="PTHR16220:SF0">
    <property type="entry name" value="WD REPEAT-CONTAINING PROTEIN WRAP73"/>
    <property type="match status" value="1"/>
</dbReference>
<dbReference type="PANTHER" id="PTHR16220">
    <property type="entry name" value="WD REPEAT PROTEIN 8-RELATED"/>
    <property type="match status" value="1"/>
</dbReference>
<dbReference type="HOGENOM" id="CLU_024072_1_0_1"/>
<dbReference type="GO" id="GO:0005815">
    <property type="term" value="C:microtubule organizing center"/>
    <property type="evidence" value="ECO:0007669"/>
    <property type="project" value="TreeGrafter"/>
</dbReference>
<dbReference type="eggNOG" id="KOG1767">
    <property type="taxonomic scope" value="Eukaryota"/>
</dbReference>
<dbReference type="GO" id="GO:0005840">
    <property type="term" value="C:ribosome"/>
    <property type="evidence" value="ECO:0007669"/>
    <property type="project" value="UniProtKB-KW"/>
</dbReference>
<organism evidence="5 6">
    <name type="scientific">Byssochlamys spectabilis (strain No. 5 / NBRC 109023)</name>
    <name type="common">Paecilomyces variotii</name>
    <dbReference type="NCBI Taxonomy" id="1356009"/>
    <lineage>
        <taxon>Eukaryota</taxon>
        <taxon>Fungi</taxon>
        <taxon>Dikarya</taxon>
        <taxon>Ascomycota</taxon>
        <taxon>Pezizomycotina</taxon>
        <taxon>Eurotiomycetes</taxon>
        <taxon>Eurotiomycetidae</taxon>
        <taxon>Eurotiales</taxon>
        <taxon>Thermoascaceae</taxon>
        <taxon>Paecilomyces</taxon>
    </lineage>
</organism>
<sequence length="672" mass="74227">MALSGIGGIFPTAVSLNGDYAVRLVGRELVIHAASGVSETPILGTIKLKENIASQLKHFRFFNVSNVTDETEDEVDTTPYQRLLCATDTHISVWQLHPLKWLADIDNVEPALTHADFGGHMDDIIVAHSWNTKNTIFDISDGRSQIIKSPKSSNTHGYGYRPRTNQLAILLKPEVTDLLTIHEPRTYELITRVVLPTIDAQGLKWSPDGRWIAVWEAASAGTKVVIYTPEGQLFRTYCGPPGYDSTYDLGIRTIEWSPARHPMPVSDYLAIGKFDGSVDILNTKTFSCSVSLSHSSPIDDSSPNVWRESYRSSEELEYIDGSDSAAFSVTADSSGHPRGISMLSFNADGNLLATVDQSRASVVWIWSLGTAAHLKCVLVHEDPVRQLSWHPTETELIIITSNSTVPAVHLWTVSSDPVIARVPVSKNESGKYEVTRVYSSADQGSILWFTTPDDCVLGAVTRENGQARFNMLHSVKETVNTAYLDIQTASHQTPCSIFRGDGTPDNIFTFTQTRYLKGKPLVVIHTSIYHGQYDRKRARETGLVIPHSNFALGCQTSSRRRIVVLSSRTTTTTDKMAPAASTGGKKQKKKWSKGKVKDKANHAVVLDKTTSEKLYKDVQSYRLITVATLVDRLKINGSLARKALADLEEKGQIKKVVGHSKMNIYTRAVTAE</sequence>
<keyword evidence="3" id="KW-0687">Ribonucleoprotein</keyword>
<protein>
    <submittedName>
        <fullName evidence="5">WD40 domain protein</fullName>
    </submittedName>
</protein>
<dbReference type="SMART" id="SM00320">
    <property type="entry name" value="WD40"/>
    <property type="match status" value="3"/>
</dbReference>
<dbReference type="InterPro" id="IPR011044">
    <property type="entry name" value="Quino_amine_DH_bsu"/>
</dbReference>
<evidence type="ECO:0000256" key="3">
    <source>
        <dbReference type="ARBA" id="ARBA00023274"/>
    </source>
</evidence>
<evidence type="ECO:0000313" key="6">
    <source>
        <dbReference type="Proteomes" id="UP000018001"/>
    </source>
</evidence>
<evidence type="ECO:0000256" key="2">
    <source>
        <dbReference type="ARBA" id="ARBA00022980"/>
    </source>
</evidence>
<accession>V5HQS0</accession>
<dbReference type="Pfam" id="PF03297">
    <property type="entry name" value="Ribosomal_S25"/>
    <property type="match status" value="1"/>
</dbReference>
<dbReference type="GO" id="GO:1990904">
    <property type="term" value="C:ribonucleoprotein complex"/>
    <property type="evidence" value="ECO:0007669"/>
    <property type="project" value="UniProtKB-KW"/>
</dbReference>
<evidence type="ECO:0000313" key="5">
    <source>
        <dbReference type="EMBL" id="GAD91645.1"/>
    </source>
</evidence>
<dbReference type="Gene3D" id="3.30.63.20">
    <property type="match status" value="1"/>
</dbReference>
<keyword evidence="2" id="KW-0689">Ribosomal protein</keyword>
<comment type="similarity">
    <text evidence="1">Belongs to the eukaryotic ribosomal protein eS25 family.</text>
</comment>
<dbReference type="GO" id="GO:1990811">
    <property type="term" value="C:MWP complex"/>
    <property type="evidence" value="ECO:0007669"/>
    <property type="project" value="TreeGrafter"/>
</dbReference>
<comment type="caution">
    <text evidence="5">The sequence shown here is derived from an EMBL/GenBank/DDBJ whole genome shotgun (WGS) entry which is preliminary data.</text>
</comment>
<proteinExistence type="inferred from homology"/>
<evidence type="ECO:0000256" key="4">
    <source>
        <dbReference type="SAM" id="MobiDB-lite"/>
    </source>
</evidence>
<dbReference type="InterPro" id="IPR052778">
    <property type="entry name" value="Centrosome-WD_assoc"/>
</dbReference>
<dbReference type="InterPro" id="IPR015943">
    <property type="entry name" value="WD40/YVTN_repeat-like_dom_sf"/>
</dbReference>
<dbReference type="eggNOG" id="KOG4497">
    <property type="taxonomic scope" value="Eukaryota"/>
</dbReference>
<dbReference type="AlphaFoldDB" id="V5HQS0"/>
<dbReference type="FunFam" id="3.30.63.20:FF:000001">
    <property type="entry name" value="40S ribosomal protein S25"/>
    <property type="match status" value="1"/>
</dbReference>